<reference evidence="2" key="1">
    <citation type="submission" date="2023-06" db="EMBL/GenBank/DDBJ databases">
        <authorList>
            <person name="Delattre M."/>
        </authorList>
    </citation>
    <scope>NUCLEOTIDE SEQUENCE</scope>
    <source>
        <strain evidence="2">AF72</strain>
    </source>
</reference>
<accession>A0AA36GC31</accession>
<dbReference type="Proteomes" id="UP001177023">
    <property type="component" value="Unassembled WGS sequence"/>
</dbReference>
<sequence length="152" mass="16828">MHPAILIFALVLGVVVADNECKKDGQEIKRNNFVYVCVESRVVPGLHLMKFKGCMLKDVNLKDALIPSGEKGYANGSKVTKFGFRMTCGEDDKGVYTKADGCYVRKEDNVPVTDVEIDSKEELEDVTGTMTVECKKVGEEVRINFQYPVGGK</sequence>
<keyword evidence="1" id="KW-0732">Signal</keyword>
<protein>
    <submittedName>
        <fullName evidence="2">Uncharacterized protein</fullName>
    </submittedName>
</protein>
<dbReference type="AlphaFoldDB" id="A0AA36GC31"/>
<evidence type="ECO:0000313" key="3">
    <source>
        <dbReference type="Proteomes" id="UP001177023"/>
    </source>
</evidence>
<proteinExistence type="predicted"/>
<organism evidence="2 3">
    <name type="scientific">Mesorhabditis spiculigera</name>
    <dbReference type="NCBI Taxonomy" id="96644"/>
    <lineage>
        <taxon>Eukaryota</taxon>
        <taxon>Metazoa</taxon>
        <taxon>Ecdysozoa</taxon>
        <taxon>Nematoda</taxon>
        <taxon>Chromadorea</taxon>
        <taxon>Rhabditida</taxon>
        <taxon>Rhabditina</taxon>
        <taxon>Rhabditomorpha</taxon>
        <taxon>Rhabditoidea</taxon>
        <taxon>Rhabditidae</taxon>
        <taxon>Mesorhabditinae</taxon>
        <taxon>Mesorhabditis</taxon>
    </lineage>
</organism>
<comment type="caution">
    <text evidence="2">The sequence shown here is derived from an EMBL/GenBank/DDBJ whole genome shotgun (WGS) entry which is preliminary data.</text>
</comment>
<keyword evidence="3" id="KW-1185">Reference proteome</keyword>
<dbReference type="EMBL" id="CATQJA010002706">
    <property type="protein sequence ID" value="CAJ0585605.1"/>
    <property type="molecule type" value="Genomic_DNA"/>
</dbReference>
<feature type="non-terminal residue" evidence="2">
    <location>
        <position position="152"/>
    </location>
</feature>
<evidence type="ECO:0000256" key="1">
    <source>
        <dbReference type="SAM" id="SignalP"/>
    </source>
</evidence>
<gene>
    <name evidence="2" type="ORF">MSPICULIGERA_LOCUS23618</name>
</gene>
<evidence type="ECO:0000313" key="2">
    <source>
        <dbReference type="EMBL" id="CAJ0585605.1"/>
    </source>
</evidence>
<feature type="chain" id="PRO_5041315495" evidence="1">
    <location>
        <begin position="18"/>
        <end position="152"/>
    </location>
</feature>
<feature type="signal peptide" evidence="1">
    <location>
        <begin position="1"/>
        <end position="17"/>
    </location>
</feature>
<name>A0AA36GC31_9BILA</name>